<dbReference type="Proteomes" id="UP000799291">
    <property type="component" value="Unassembled WGS sequence"/>
</dbReference>
<dbReference type="EMBL" id="MU005584">
    <property type="protein sequence ID" value="KAF2683339.1"/>
    <property type="molecule type" value="Genomic_DNA"/>
</dbReference>
<keyword evidence="3" id="KW-1185">Reference proteome</keyword>
<accession>A0A6G1IZM6</accession>
<reference evidence="2" key="1">
    <citation type="journal article" date="2020" name="Stud. Mycol.">
        <title>101 Dothideomycetes genomes: a test case for predicting lifestyles and emergence of pathogens.</title>
        <authorList>
            <person name="Haridas S."/>
            <person name="Albert R."/>
            <person name="Binder M."/>
            <person name="Bloem J."/>
            <person name="Labutti K."/>
            <person name="Salamov A."/>
            <person name="Andreopoulos B."/>
            <person name="Baker S."/>
            <person name="Barry K."/>
            <person name="Bills G."/>
            <person name="Bluhm B."/>
            <person name="Cannon C."/>
            <person name="Castanera R."/>
            <person name="Culley D."/>
            <person name="Daum C."/>
            <person name="Ezra D."/>
            <person name="Gonzalez J."/>
            <person name="Henrissat B."/>
            <person name="Kuo A."/>
            <person name="Liang C."/>
            <person name="Lipzen A."/>
            <person name="Lutzoni F."/>
            <person name="Magnuson J."/>
            <person name="Mondo S."/>
            <person name="Nolan M."/>
            <person name="Ohm R."/>
            <person name="Pangilinan J."/>
            <person name="Park H.-J."/>
            <person name="Ramirez L."/>
            <person name="Alfaro M."/>
            <person name="Sun H."/>
            <person name="Tritt A."/>
            <person name="Yoshinaga Y."/>
            <person name="Zwiers L.-H."/>
            <person name="Turgeon B."/>
            <person name="Goodwin S."/>
            <person name="Spatafora J."/>
            <person name="Crous P."/>
            <person name="Grigoriev I."/>
        </authorList>
    </citation>
    <scope>NUCLEOTIDE SEQUENCE</scope>
    <source>
        <strain evidence="2">CBS 122367</strain>
    </source>
</reference>
<evidence type="ECO:0000256" key="1">
    <source>
        <dbReference type="SAM" id="MobiDB-lite"/>
    </source>
</evidence>
<feature type="compositionally biased region" description="Basic and acidic residues" evidence="1">
    <location>
        <begin position="1"/>
        <end position="18"/>
    </location>
</feature>
<evidence type="ECO:0000313" key="2">
    <source>
        <dbReference type="EMBL" id="KAF2683339.1"/>
    </source>
</evidence>
<proteinExistence type="predicted"/>
<dbReference type="AlphaFoldDB" id="A0A6G1IZM6"/>
<name>A0A6G1IZM6_9PLEO</name>
<sequence length="242" mass="26973">MADNDKQKSDSLARRDFNPVRGSPPGKAVNTQTLDESRRMVSARVPTPLRAVTSTSPNTPFTSSMTPVLTPEPGAQKVKSAYDNYRTLHAEDLSPGSRSANPQIPGLGHTYPPAAESSVARITPDSSEEHEYFVPDSSEGGNNVQKRRFGGEGGNEQSPPKSYFHSLYAYMSSTYDSAFGSPDERIFEPEHKLKYLEPKQYAKGREVLELKCEHQKKDLEITQLRFILIDGEKDLKIRQEDP</sequence>
<organism evidence="2 3">
    <name type="scientific">Lentithecium fluviatile CBS 122367</name>
    <dbReference type="NCBI Taxonomy" id="1168545"/>
    <lineage>
        <taxon>Eukaryota</taxon>
        <taxon>Fungi</taxon>
        <taxon>Dikarya</taxon>
        <taxon>Ascomycota</taxon>
        <taxon>Pezizomycotina</taxon>
        <taxon>Dothideomycetes</taxon>
        <taxon>Pleosporomycetidae</taxon>
        <taxon>Pleosporales</taxon>
        <taxon>Massarineae</taxon>
        <taxon>Lentitheciaceae</taxon>
        <taxon>Lentithecium</taxon>
    </lineage>
</organism>
<feature type="region of interest" description="Disordered" evidence="1">
    <location>
        <begin position="1"/>
        <end position="73"/>
    </location>
</feature>
<gene>
    <name evidence="2" type="ORF">K458DRAFT_389947</name>
</gene>
<feature type="region of interest" description="Disordered" evidence="1">
    <location>
        <begin position="130"/>
        <end position="160"/>
    </location>
</feature>
<protein>
    <submittedName>
        <fullName evidence="2">Uncharacterized protein</fullName>
    </submittedName>
</protein>
<evidence type="ECO:0000313" key="3">
    <source>
        <dbReference type="Proteomes" id="UP000799291"/>
    </source>
</evidence>
<feature type="compositionally biased region" description="Low complexity" evidence="1">
    <location>
        <begin position="53"/>
        <end position="67"/>
    </location>
</feature>